<reference evidence="3" key="1">
    <citation type="journal article" date="2019" name="Int. J. Syst. Evol. Microbiol.">
        <title>The Global Catalogue of Microorganisms (GCM) 10K type strain sequencing project: providing services to taxonomists for standard genome sequencing and annotation.</title>
        <authorList>
            <consortium name="The Broad Institute Genomics Platform"/>
            <consortium name="The Broad Institute Genome Sequencing Center for Infectious Disease"/>
            <person name="Wu L."/>
            <person name="Ma J."/>
        </authorList>
    </citation>
    <scope>NUCLEOTIDE SEQUENCE [LARGE SCALE GENOMIC DNA]</scope>
    <source>
        <strain evidence="3">CGMCC 4.7242</strain>
    </source>
</reference>
<dbReference type="Proteomes" id="UP001597353">
    <property type="component" value="Unassembled WGS sequence"/>
</dbReference>
<dbReference type="RefSeq" id="WP_390264965.1">
    <property type="nucleotide sequence ID" value="NZ_JBHUGH010000032.1"/>
</dbReference>
<feature type="transmembrane region" description="Helical" evidence="1">
    <location>
        <begin position="6"/>
        <end position="22"/>
    </location>
</feature>
<feature type="transmembrane region" description="Helical" evidence="1">
    <location>
        <begin position="29"/>
        <end position="49"/>
    </location>
</feature>
<keyword evidence="1" id="KW-1133">Transmembrane helix</keyword>
<sequence>MTEPWWAWLAAGLAVAILEVFVPGYLFVGFALGAILSGLLLWLEIWPALWMAEAFVNRVLVFALLSLVAWLLLRKILGVRKGQIKYWDRDINEN</sequence>
<gene>
    <name evidence="2" type="ORF">ACFSGJ_17795</name>
</gene>
<dbReference type="EMBL" id="JBHUGH010000032">
    <property type="protein sequence ID" value="MFD1914059.1"/>
    <property type="molecule type" value="Genomic_DNA"/>
</dbReference>
<evidence type="ECO:0000256" key="1">
    <source>
        <dbReference type="SAM" id="Phobius"/>
    </source>
</evidence>
<protein>
    <submittedName>
        <fullName evidence="2">NfeD family protein</fullName>
    </submittedName>
</protein>
<name>A0ABW4SB92_9RHOB</name>
<keyword evidence="1" id="KW-0472">Membrane</keyword>
<accession>A0ABW4SB92</accession>
<feature type="transmembrane region" description="Helical" evidence="1">
    <location>
        <begin position="55"/>
        <end position="73"/>
    </location>
</feature>
<organism evidence="2 3">
    <name type="scientific">Halodurantibacterium flavum</name>
    <dbReference type="NCBI Taxonomy" id="1382802"/>
    <lineage>
        <taxon>Bacteria</taxon>
        <taxon>Pseudomonadati</taxon>
        <taxon>Pseudomonadota</taxon>
        <taxon>Alphaproteobacteria</taxon>
        <taxon>Rhodobacterales</taxon>
        <taxon>Paracoccaceae</taxon>
        <taxon>Halodurantibacterium</taxon>
    </lineage>
</organism>
<keyword evidence="3" id="KW-1185">Reference proteome</keyword>
<evidence type="ECO:0000313" key="3">
    <source>
        <dbReference type="Proteomes" id="UP001597353"/>
    </source>
</evidence>
<comment type="caution">
    <text evidence="2">The sequence shown here is derived from an EMBL/GenBank/DDBJ whole genome shotgun (WGS) entry which is preliminary data.</text>
</comment>
<evidence type="ECO:0000313" key="2">
    <source>
        <dbReference type="EMBL" id="MFD1914059.1"/>
    </source>
</evidence>
<proteinExistence type="predicted"/>
<keyword evidence="1" id="KW-0812">Transmembrane</keyword>